<dbReference type="HOGENOM" id="CLU_398480_0_0_1"/>
<sequence>MALKRLQSSRTEGIDFRASFVLDFSLAMAALRPHLIVLLVVISVARCLQTQTSADIQSEIEANENDQKALNTIHAGAWVDSPSVRGTTDILWTCIITLTSCVYTVLHLNIKHSSTWNKLQWVAITLFAPEFILLLASRQFIEASSLKRKLNLLLSENARSNSSTPKTCFFAVMGGFEAPIADIEPGPGVVRDNDYEWPQNLTLSATGILELAKLGYFIEVDTASLEDRSKATLLQKFLVSTQVIWMAIQCIVKKRLGLPIALLEIHVMVHVVFALLLYGSWFYKPLDIEWTQTVTVESEEVKNALAFMIQCQFCHLQNETAILYPDQGEDRPIVPSIVAKSSFGKQDPRSSRCKVATNHQGEQLPVQWITPTTDGVRISEGQALSCGVGYLHVGLVFGREKSRLAEDRSILLNASDITRTERAALHLKSSRQNSLAAPDVDPFWDKTYSQCFAPGGNMRETLSVFQDSFSHPGEGDPNEGLGSTTEVFRFLLSAIGEELTWYNLLRTGLFPTIYGGIHLSAWDYDFASRQEEIMWKSVNQESESLSPNSYQTVKHMKLVLFVQCSLAQPERRLRCKLDAATPTTRTSPRVTMGTGCIRVIVCKSIIDVIVYAKLRYQILDATKHHIAHGYKQGDKFRTRGMCAAIKEGIETLHSSLQGPQHFCGWRRGFTAYTPEKVGANVLMLEKDSRVA</sequence>
<keyword evidence="1" id="KW-1133">Transmembrane helix</keyword>
<keyword evidence="1" id="KW-0812">Transmembrane</keyword>
<feature type="transmembrane region" description="Helical" evidence="1">
    <location>
        <begin position="121"/>
        <end position="141"/>
    </location>
</feature>
<evidence type="ECO:0000313" key="2">
    <source>
        <dbReference type="EMBL" id="EXF86305.1"/>
    </source>
</evidence>
<organism evidence="2 3">
    <name type="scientific">Colletotrichum fioriniae PJ7</name>
    <dbReference type="NCBI Taxonomy" id="1445577"/>
    <lineage>
        <taxon>Eukaryota</taxon>
        <taxon>Fungi</taxon>
        <taxon>Dikarya</taxon>
        <taxon>Ascomycota</taxon>
        <taxon>Pezizomycotina</taxon>
        <taxon>Sordariomycetes</taxon>
        <taxon>Hypocreomycetidae</taxon>
        <taxon>Glomerellales</taxon>
        <taxon>Glomerellaceae</taxon>
        <taxon>Colletotrichum</taxon>
        <taxon>Colletotrichum acutatum species complex</taxon>
    </lineage>
</organism>
<evidence type="ECO:0000256" key="1">
    <source>
        <dbReference type="SAM" id="Phobius"/>
    </source>
</evidence>
<feature type="transmembrane region" description="Helical" evidence="1">
    <location>
        <begin position="90"/>
        <end position="109"/>
    </location>
</feature>
<dbReference type="PANTHER" id="PTHR35043">
    <property type="entry name" value="TRANSCRIPTION FACTOR DOMAIN-CONTAINING PROTEIN"/>
    <property type="match status" value="1"/>
</dbReference>
<dbReference type="AlphaFoldDB" id="A0A010RCB9"/>
<reference evidence="2 3" key="1">
    <citation type="submission" date="2014-02" db="EMBL/GenBank/DDBJ databases">
        <title>The genome sequence of Colletotrichum fioriniae PJ7.</title>
        <authorList>
            <person name="Baroncelli R."/>
            <person name="Thon M.R."/>
        </authorList>
    </citation>
    <scope>NUCLEOTIDE SEQUENCE [LARGE SCALE GENOMIC DNA]</scope>
    <source>
        <strain evidence="2 3">PJ7</strain>
    </source>
</reference>
<dbReference type="OrthoDB" id="3061561at2759"/>
<comment type="caution">
    <text evidence="2">The sequence shown here is derived from an EMBL/GenBank/DDBJ whole genome shotgun (WGS) entry which is preliminary data.</text>
</comment>
<dbReference type="eggNOG" id="ENOG502SPX8">
    <property type="taxonomic scope" value="Eukaryota"/>
</dbReference>
<evidence type="ECO:0000313" key="3">
    <source>
        <dbReference type="Proteomes" id="UP000020467"/>
    </source>
</evidence>
<dbReference type="Proteomes" id="UP000020467">
    <property type="component" value="Unassembled WGS sequence"/>
</dbReference>
<feature type="transmembrane region" description="Helical" evidence="1">
    <location>
        <begin position="20"/>
        <end position="45"/>
    </location>
</feature>
<dbReference type="PANTHER" id="PTHR35043:SF7">
    <property type="entry name" value="TRANSCRIPTION FACTOR DOMAIN-CONTAINING PROTEIN"/>
    <property type="match status" value="1"/>
</dbReference>
<dbReference type="EMBL" id="JARH01000012">
    <property type="protein sequence ID" value="EXF86305.1"/>
    <property type="molecule type" value="Genomic_DNA"/>
</dbReference>
<keyword evidence="3" id="KW-1185">Reference proteome</keyword>
<proteinExistence type="predicted"/>
<name>A0A010RCB9_9PEZI</name>
<dbReference type="KEGG" id="cfj:CFIO01_00002"/>
<keyword evidence="1" id="KW-0472">Membrane</keyword>
<gene>
    <name evidence="2" type="ORF">CFIO01_00002</name>
</gene>
<feature type="transmembrane region" description="Helical" evidence="1">
    <location>
        <begin position="261"/>
        <end position="283"/>
    </location>
</feature>
<accession>A0A010RCB9</accession>
<protein>
    <submittedName>
        <fullName evidence="2">Uncharacterized protein</fullName>
    </submittedName>
</protein>